<evidence type="ECO:0000313" key="3">
    <source>
        <dbReference type="Proteomes" id="UP001161017"/>
    </source>
</evidence>
<evidence type="ECO:0000259" key="1">
    <source>
        <dbReference type="Pfam" id="PF25000"/>
    </source>
</evidence>
<dbReference type="SUPFAM" id="SSF52540">
    <property type="entry name" value="P-loop containing nucleoside triphosphate hydrolases"/>
    <property type="match status" value="1"/>
</dbReference>
<dbReference type="PANTHER" id="PTHR35205">
    <property type="entry name" value="NB-ARC AND TPR DOMAIN PROTEIN"/>
    <property type="match status" value="1"/>
</dbReference>
<organism evidence="2 3">
    <name type="scientific">Ramalina farinacea</name>
    <dbReference type="NCBI Taxonomy" id="258253"/>
    <lineage>
        <taxon>Eukaryota</taxon>
        <taxon>Fungi</taxon>
        <taxon>Dikarya</taxon>
        <taxon>Ascomycota</taxon>
        <taxon>Pezizomycotina</taxon>
        <taxon>Lecanoromycetes</taxon>
        <taxon>OSLEUM clade</taxon>
        <taxon>Lecanoromycetidae</taxon>
        <taxon>Lecanorales</taxon>
        <taxon>Lecanorineae</taxon>
        <taxon>Ramalinaceae</taxon>
        <taxon>Ramalina</taxon>
    </lineage>
</organism>
<evidence type="ECO:0000313" key="2">
    <source>
        <dbReference type="EMBL" id="MDI1491212.1"/>
    </source>
</evidence>
<comment type="caution">
    <text evidence="2">The sequence shown here is derived from an EMBL/GenBank/DDBJ whole genome shotgun (WGS) entry which is preliminary data.</text>
</comment>
<dbReference type="EMBL" id="JAPUFD010000013">
    <property type="protein sequence ID" value="MDI1491212.1"/>
    <property type="molecule type" value="Genomic_DNA"/>
</dbReference>
<sequence>MSREYTLPAALREALCVANAQHDKNPRLLNLIAGIVFLGVPHKLEDQQQFRDRIRWILDCSFPDGRSERPISNLTKDSSALANVADRFQDIGLRVSILNICESKKTKFKTSDKGSRFNKTKQQVIIDKEFGSIKAPHQECVVKAVDHNQVHKLGSMNLDGNDKLREWLLDVINTSVENVKQRLGAYFMRHPSNSINEIASLSLAAAEGMLFKFKRFNANKRPFSVNKIRRVQGSTEPDAVIVPLPEGLPVERRRAKLPCHLMGPFEQLKGFYGRDDVLSQLDGVLLPEQELFTSSEPHALRYAAVHGLAGMGKTAVAVQYMLMRRSHFRAIFWVRADSVPKLETDIASIAGHLGLEDPADCPNEVVRRELAKGWLSKPTEILDKNLDATAQAEVPWLLIFDNADDPLILNDYIPLFPSGSVLVTSQYPLMQAVNEDWNTSPKLSIQLAPFSVDEAAHLLRNLTGPNRGPESSSLLVAQRLGGHPLAIAQMAGKLRKDIMSYDDFLQRYDRVDRYKTMPDLPPDPDSFMLTARGTIYTSFAIQKLNGHALLILESLSLLDPDEIPQSVLSGLYEFNINGERDENQLDRFDEAQADLLGRSLVSRSSDTKTVSVHRVLQDTVRVRMSVARLKEVGGIVVSLLRNAWGAVPLDKKHNIDRWGTCEGLWPHVLCIDSLAGKGMVPMDGPSEIELAYLLKEAGWWRHERGRSDEIKTIFGRAYAICQKYSTEDLSDLLSDLHDGLAAAATETNDPKAVLEHGKKLLTIREDVARKTGTQDIRLAIAHNEIGIGWIMAKDHQKAIEAWKSAITIYEQLPDYDGYTRSLPLVNIGLAHWLRGDLDEASATLELGLFERVYLFGHDDNESFRTGRFLHALGNVRASQGRNGESEDFHRRALKQYRSTIGSNHHRTADVCHKVAQHCIRRDDLDEALSMIEQALKVWTPYKHVYGPEIARTTFLKAKIFRMSRDDKEADFLFTQAAGSRKAITKVTNLNDKDLTEAHFDELVAFWSR</sequence>
<proteinExistence type="predicted"/>
<dbReference type="InterPro" id="IPR056681">
    <property type="entry name" value="DUF7779"/>
</dbReference>
<feature type="domain" description="DUF7779" evidence="1">
    <location>
        <begin position="540"/>
        <end position="628"/>
    </location>
</feature>
<dbReference type="Pfam" id="PF13424">
    <property type="entry name" value="TPR_12"/>
    <property type="match status" value="1"/>
</dbReference>
<dbReference type="SUPFAM" id="SSF48452">
    <property type="entry name" value="TPR-like"/>
    <property type="match status" value="2"/>
</dbReference>
<dbReference type="Pfam" id="PF25000">
    <property type="entry name" value="DUF7779"/>
    <property type="match status" value="1"/>
</dbReference>
<keyword evidence="3" id="KW-1185">Reference proteome</keyword>
<dbReference type="Gene3D" id="3.40.50.300">
    <property type="entry name" value="P-loop containing nucleotide triphosphate hydrolases"/>
    <property type="match status" value="1"/>
</dbReference>
<dbReference type="InterPro" id="IPR027417">
    <property type="entry name" value="P-loop_NTPase"/>
</dbReference>
<dbReference type="Gene3D" id="1.25.40.10">
    <property type="entry name" value="Tetratricopeptide repeat domain"/>
    <property type="match status" value="2"/>
</dbReference>
<reference evidence="2" key="1">
    <citation type="journal article" date="2023" name="Genome Biol. Evol.">
        <title>First Whole Genome Sequence and Flow Cytometry Genome Size Data for the Lichen-Forming Fungus Ramalina farinacea (Ascomycota).</title>
        <authorList>
            <person name="Llewellyn T."/>
            <person name="Mian S."/>
            <person name="Hill R."/>
            <person name="Leitch I.J."/>
            <person name="Gaya E."/>
        </authorList>
    </citation>
    <scope>NUCLEOTIDE SEQUENCE</scope>
    <source>
        <strain evidence="2">LIQ254RAFAR</strain>
    </source>
</reference>
<protein>
    <recommendedName>
        <fullName evidence="1">DUF7779 domain-containing protein</fullName>
    </recommendedName>
</protein>
<dbReference type="SMART" id="SM00028">
    <property type="entry name" value="TPR"/>
    <property type="match status" value="5"/>
</dbReference>
<gene>
    <name evidence="2" type="ORF">OHK93_002419</name>
</gene>
<dbReference type="PANTHER" id="PTHR35205:SF1">
    <property type="entry name" value="ZU5 DOMAIN-CONTAINING PROTEIN"/>
    <property type="match status" value="1"/>
</dbReference>
<dbReference type="AlphaFoldDB" id="A0AA43QS67"/>
<name>A0AA43QS67_9LECA</name>
<accession>A0AA43QS67</accession>
<dbReference type="InterPro" id="IPR011990">
    <property type="entry name" value="TPR-like_helical_dom_sf"/>
</dbReference>
<dbReference type="Proteomes" id="UP001161017">
    <property type="component" value="Unassembled WGS sequence"/>
</dbReference>
<dbReference type="InterPro" id="IPR019734">
    <property type="entry name" value="TPR_rpt"/>
</dbReference>